<name>A0A3E1P3W1_9BACT</name>
<dbReference type="Pfam" id="PF12969">
    <property type="entry name" value="DUF3857"/>
    <property type="match status" value="1"/>
</dbReference>
<evidence type="ECO:0000313" key="4">
    <source>
        <dbReference type="EMBL" id="RFM34879.1"/>
    </source>
</evidence>
<dbReference type="SUPFAM" id="SSF48452">
    <property type="entry name" value="TPR-like"/>
    <property type="match status" value="2"/>
</dbReference>
<gene>
    <name evidence="4" type="ORF">DXN04_11665</name>
</gene>
<dbReference type="Gene3D" id="2.60.40.3140">
    <property type="match status" value="1"/>
</dbReference>
<sequence>MRRSTMRVLLCCIAFVAVTTPTHAGDYEKAWEALHKNDKVHAYELFRKVLKSDPAHKQNAYAALVLLESYDGHGDAFLGKYPSPFSVITDLNPYTYALWFTDGMLGPYGIKEGKELENLNTVLTDPRFNGSLHAAAKYYKGLHYLRAGQYTASAGLYSQIGALNNWQFVGSFDNISGSGFNKDYGPLKEPNKGKGFTSYNNTRIDWFTPSITDNAGWMFVGTLFPAASSVGYAQTFVNSPVEQDAILCLGGNGSLKAWVNDKLLIAQEDELATELDKFNVRVHLKKGYNRVLIQIGFTNPGSNFIVRLTDDKYEPLKGISTSGKVETYAVDNSTDTPELLPHFAEAYFKKQAEKYPNDPIYAILLAKVYNRNQQFDKSKDALFKFFEKNPGDPLLAYQYLECLSSRYDRTDISALVELLKQTDPDNTLVMQGHESELEDEKKWADALELVNRLEAREGQSVWTISKKMFLHANLQHVDSMVTLLKKAYEVYPDELDIVMGMYAYNQKMVRNPAEAMRILEKYAAGHNNTKIQEQLAEDYFQQNEPEKGLAALHNIIQTAPYELYVYSPLISHFFASQQYDSAIHYLEIEHSISPYNSSPLGTIATCYLQKGDKAKALDYYKQALALYAGGTTYREKIRELENKPDVFSYFPKMDYYAAINKDLKAPQDTAKSYYYIFDDENVVLYAEGASEQVTNTAIYINKKDAIEQWKEISIPYNSTYSDLTIIKAEVVKANGTKISAETYDNDIVFTRLEPGDVIYYNYKVSNYGIGRLGREYWDKFYFQASVPSKLARYSLMVAAPLSINYVMKNADDVKPVESDHEDFHMYTWEMKNVPAFKDEPYSPSLGDIGKVLHVSTVKSWDVIAEWYSDVTRQQSKENFDVLKTLQQIFPNGEANKLSNDEKAKKIYNFIEQNISYSSVAFRQGAYIPQRASKTLNTRLGDCKDVSTLFVSLARKVGLDANLVLVSTRRNGQQSMVLPSMEFNHCIARFRDGDNYRYLELTDNQLPYNALPQNDVGAQILNIPFNYDTKESISLLKPANKNDVSLNRQTKVQVGATDLKVKTILTVTGELASGMRSRFADKDEEEMRQALQQSAASHFKNPVSLDSFDVANLDNLDDSVSIGTAYSVKNEVIGVGDINMIKPPYMDVIATSDVFSNEPRQYPFTYWLYENTDHYTSQIEMELPAGKVFDQVPSDVKASFRDMKYELTYQRVAPGKLIINRRFLTNIIDDIPASEVGQMKDFFNLIVNAEQKYISFK</sequence>
<protein>
    <submittedName>
        <fullName evidence="4">DUF3857 domain-containing protein</fullName>
    </submittedName>
</protein>
<evidence type="ECO:0000256" key="1">
    <source>
        <dbReference type="SAM" id="SignalP"/>
    </source>
</evidence>
<dbReference type="InterPro" id="IPR038765">
    <property type="entry name" value="Papain-like_cys_pep_sf"/>
</dbReference>
<dbReference type="InterPro" id="IPR024618">
    <property type="entry name" value="DUF3857"/>
</dbReference>
<dbReference type="InterPro" id="IPR002931">
    <property type="entry name" value="Transglutaminase-like"/>
</dbReference>
<feature type="domain" description="Transglutaminase-like" evidence="2">
    <location>
        <begin position="895"/>
        <end position="996"/>
    </location>
</feature>
<dbReference type="Proteomes" id="UP000261174">
    <property type="component" value="Unassembled WGS sequence"/>
</dbReference>
<keyword evidence="5" id="KW-1185">Reference proteome</keyword>
<dbReference type="AlphaFoldDB" id="A0A3E1P3W1"/>
<dbReference type="Gene3D" id="1.25.40.10">
    <property type="entry name" value="Tetratricopeptide repeat domain"/>
    <property type="match status" value="1"/>
</dbReference>
<feature type="signal peptide" evidence="1">
    <location>
        <begin position="1"/>
        <end position="24"/>
    </location>
</feature>
<dbReference type="EMBL" id="QTJV01000003">
    <property type="protein sequence ID" value="RFM34879.1"/>
    <property type="molecule type" value="Genomic_DNA"/>
</dbReference>
<dbReference type="Pfam" id="PF01841">
    <property type="entry name" value="Transglut_core"/>
    <property type="match status" value="1"/>
</dbReference>
<keyword evidence="1" id="KW-0732">Signal</keyword>
<dbReference type="InterPro" id="IPR011990">
    <property type="entry name" value="TPR-like_helical_dom_sf"/>
</dbReference>
<evidence type="ECO:0000259" key="2">
    <source>
        <dbReference type="Pfam" id="PF01841"/>
    </source>
</evidence>
<organism evidence="4 5">
    <name type="scientific">Chitinophaga silvisoli</name>
    <dbReference type="NCBI Taxonomy" id="2291814"/>
    <lineage>
        <taxon>Bacteria</taxon>
        <taxon>Pseudomonadati</taxon>
        <taxon>Bacteroidota</taxon>
        <taxon>Chitinophagia</taxon>
        <taxon>Chitinophagales</taxon>
        <taxon>Chitinophagaceae</taxon>
        <taxon>Chitinophaga</taxon>
    </lineage>
</organism>
<dbReference type="OrthoDB" id="98874at2"/>
<evidence type="ECO:0000313" key="5">
    <source>
        <dbReference type="Proteomes" id="UP000261174"/>
    </source>
</evidence>
<evidence type="ECO:0000259" key="3">
    <source>
        <dbReference type="Pfam" id="PF12969"/>
    </source>
</evidence>
<dbReference type="RefSeq" id="WP_116853535.1">
    <property type="nucleotide sequence ID" value="NZ_QTJV01000003.1"/>
</dbReference>
<feature type="domain" description="DUF3857" evidence="3">
    <location>
        <begin position="688"/>
        <end position="836"/>
    </location>
</feature>
<comment type="caution">
    <text evidence="4">The sequence shown here is derived from an EMBL/GenBank/DDBJ whole genome shotgun (WGS) entry which is preliminary data.</text>
</comment>
<reference evidence="4 5" key="1">
    <citation type="submission" date="2018-08" db="EMBL/GenBank/DDBJ databases">
        <title>Chitinophaga sp. K20C18050901, a novel bacterium isolated from forest soil.</title>
        <authorList>
            <person name="Wang C."/>
        </authorList>
    </citation>
    <scope>NUCLEOTIDE SEQUENCE [LARGE SCALE GENOMIC DNA]</scope>
    <source>
        <strain evidence="4 5">K20C18050901</strain>
    </source>
</reference>
<dbReference type="SMART" id="SM00028">
    <property type="entry name" value="TPR"/>
    <property type="match status" value="4"/>
</dbReference>
<proteinExistence type="predicted"/>
<feature type="chain" id="PRO_5017784722" evidence="1">
    <location>
        <begin position="25"/>
        <end position="1256"/>
    </location>
</feature>
<dbReference type="InterPro" id="IPR019734">
    <property type="entry name" value="TPR_rpt"/>
</dbReference>
<dbReference type="Gene3D" id="3.10.620.30">
    <property type="match status" value="1"/>
</dbReference>
<accession>A0A3E1P3W1</accession>
<dbReference type="SUPFAM" id="SSF54001">
    <property type="entry name" value="Cysteine proteinases"/>
    <property type="match status" value="1"/>
</dbReference>